<dbReference type="EMBL" id="ARQD01000001">
    <property type="protein sequence ID" value="KIX85438.1"/>
    <property type="molecule type" value="Genomic_DNA"/>
</dbReference>
<evidence type="ECO:0000313" key="1">
    <source>
        <dbReference type="EMBL" id="KIX85438.1"/>
    </source>
</evidence>
<accession>A0A0D2JM50</accession>
<comment type="caution">
    <text evidence="1">The sequence shown here is derived from an EMBL/GenBank/DDBJ whole genome shotgun (WGS) entry which is preliminary data.</text>
</comment>
<dbReference type="Proteomes" id="UP000032214">
    <property type="component" value="Unassembled WGS sequence"/>
</dbReference>
<name>A0A0D2JM50_9BACT</name>
<proteinExistence type="predicted"/>
<reference evidence="1 2" key="1">
    <citation type="journal article" date="2013" name="Proc. Natl. Acad. Sci. U.S.A.">
        <title>Candidate phylum TM6 genome recovered from a hospital sink biofilm provides genomic insights into this uncultivated phylum.</title>
        <authorList>
            <person name="McLean J.S."/>
            <person name="Lombardo M.J."/>
            <person name="Badger J.H."/>
            <person name="Edlund A."/>
            <person name="Novotny M."/>
            <person name="Yee-Greenbaum J."/>
            <person name="Vyahhi N."/>
            <person name="Hall A.P."/>
            <person name="Yang Y."/>
            <person name="Dupont C.L."/>
            <person name="Ziegler M.G."/>
            <person name="Chitsaz H."/>
            <person name="Allen A.E."/>
            <person name="Yooseph S."/>
            <person name="Tesler G."/>
            <person name="Pevzner P.A."/>
            <person name="Friedman R.M."/>
            <person name="Nealson K.H."/>
            <person name="Venter J.C."/>
            <person name="Lasken R.S."/>
        </authorList>
    </citation>
    <scope>NUCLEOTIDE SEQUENCE [LARGE SCALE GENOMIC DNA]</scope>
    <source>
        <strain evidence="1 2">TM6SC1</strain>
    </source>
</reference>
<protein>
    <submittedName>
        <fullName evidence="1">Uncharacterized protein</fullName>
    </submittedName>
</protein>
<evidence type="ECO:0000313" key="2">
    <source>
        <dbReference type="Proteomes" id="UP000032214"/>
    </source>
</evidence>
<gene>
    <name evidence="1" type="ORF">J120_00455</name>
</gene>
<sequence>MKTLTVWTLITYIPLAVCAEHKKTINPPINVQQITSNARSHLPYNSYAQPVYKSPGKGGLRVITNQDGEIIDLRTPLTSGAYTPRTLQIVNAGRLTKIFKTFWIWLHCQGCCSETQDSIV</sequence>
<dbReference type="STRING" id="1306947.J120_00455"/>
<organism evidence="1 2">
    <name type="scientific">candidate division TM6 bacterium JCVI TM6SC1</name>
    <dbReference type="NCBI Taxonomy" id="1306947"/>
    <lineage>
        <taxon>Bacteria</taxon>
        <taxon>Candidatus Babelota</taxon>
        <taxon>Vermiphilus</taxon>
    </lineage>
</organism>
<dbReference type="AlphaFoldDB" id="A0A0D2JM50"/>
<keyword evidence="2" id="KW-1185">Reference proteome</keyword>